<sequence length="660" mass="75887">MTFKILIQKAEVSLKRIPKSLRFPIILLIPIVILCALGINISSIGTFSEAIDGNAGSNRIFGQNRWIRSDEYLATAPILLSQDENGNPKVNEDIGTGIDLGIQANVPTKSIFSLFKPPVWMFIISDSPDVGFAFYWWIQIYILIIGTYFFILELTKKNYPLAIIGSLIFFFTPFVQWWTSFILIGYASMIGFCLLRILKASKKLEIVIMATLFYFFSIAFALILYPPFQIVLIWSCVFVVLGYLFNNFKDISHSLLLKFKIINISIAFFLILITLFLFVLDQQNTVEIMTHTVYPGVRSYLGGGLSITQLFNGFYNILLQSDFNGVPLGQRNQSEASSFFLYSPAIIIFYLIAFLKNIKNLKKPDYILIFLSLWIILLSLFSLIPFPEWFGKYTFLSMVPPFRTIIGIGFTSYVLTFYFLSSKKIPLSENIILPIFISLCVGIMTYLMGITFYNGNAEFFSKPEILSPIIKIVLISAFSFASTYLLLRKHKLLFISSLLIFSVASTIFVNPLYKGIGSIDETDFAKTINKYISSPEKKWVVYGDHRFAQYLLANGQSVLNGIHYYPLFDMWEVIDPEKKYIEIYNRYAHIHFSDTENSKDLIELIYADQINVNIDPCDNKLRELNVELFLLTEKTDYTCLIYRESVNTYLRGDLYIYERK</sequence>
<feature type="transmembrane region" description="Helical" evidence="1">
    <location>
        <begin position="398"/>
        <end position="420"/>
    </location>
</feature>
<evidence type="ECO:0000313" key="4">
    <source>
        <dbReference type="EMBL" id="KKP43146.1"/>
    </source>
</evidence>
<evidence type="ECO:0000313" key="5">
    <source>
        <dbReference type="Proteomes" id="UP000034302"/>
    </source>
</evidence>
<feature type="domain" description="DUF7657" evidence="3">
    <location>
        <begin position="25"/>
        <end position="421"/>
    </location>
</feature>
<dbReference type="Pfam" id="PF24677">
    <property type="entry name" value="DUF7657"/>
    <property type="match status" value="1"/>
</dbReference>
<feature type="transmembrane region" description="Helical" evidence="1">
    <location>
        <begin position="432"/>
        <end position="453"/>
    </location>
</feature>
<feature type="transmembrane region" description="Helical" evidence="1">
    <location>
        <begin position="367"/>
        <end position="386"/>
    </location>
</feature>
<feature type="transmembrane region" description="Helical" evidence="1">
    <location>
        <begin position="181"/>
        <end position="199"/>
    </location>
</feature>
<dbReference type="EMBL" id="LBOV01000020">
    <property type="protein sequence ID" value="KKP43146.1"/>
    <property type="molecule type" value="Genomic_DNA"/>
</dbReference>
<feature type="transmembrane region" description="Helical" evidence="1">
    <location>
        <begin position="231"/>
        <end position="249"/>
    </location>
</feature>
<gene>
    <name evidence="4" type="ORF">UR34_C0020G0005</name>
</gene>
<feature type="transmembrane region" description="Helical" evidence="1">
    <location>
        <begin position="206"/>
        <end position="225"/>
    </location>
</feature>
<evidence type="ECO:0000259" key="3">
    <source>
        <dbReference type="Pfam" id="PF24677"/>
    </source>
</evidence>
<feature type="transmembrane region" description="Helical" evidence="1">
    <location>
        <begin position="465"/>
        <end position="487"/>
    </location>
</feature>
<name>A0A0F9ZW13_9BACT</name>
<accession>A0A0F9ZW13</accession>
<comment type="caution">
    <text evidence="4">The sequence shown here is derived from an EMBL/GenBank/DDBJ whole genome shotgun (WGS) entry which is preliminary data.</text>
</comment>
<feature type="transmembrane region" description="Helical" evidence="1">
    <location>
        <begin position="134"/>
        <end position="152"/>
    </location>
</feature>
<organism evidence="4 5">
    <name type="scientific">candidate division WS6 bacterium GW2011_GWC1_33_20</name>
    <dbReference type="NCBI Taxonomy" id="1619089"/>
    <lineage>
        <taxon>Bacteria</taxon>
        <taxon>Candidatus Dojkabacteria</taxon>
    </lineage>
</organism>
<evidence type="ECO:0008006" key="6">
    <source>
        <dbReference type="Google" id="ProtNLM"/>
    </source>
</evidence>
<feature type="transmembrane region" description="Helical" evidence="1">
    <location>
        <begin position="492"/>
        <end position="513"/>
    </location>
</feature>
<evidence type="ECO:0000256" key="1">
    <source>
        <dbReference type="SAM" id="Phobius"/>
    </source>
</evidence>
<reference evidence="4 5" key="1">
    <citation type="journal article" date="2015" name="Nature">
        <title>rRNA introns, odd ribosomes, and small enigmatic genomes across a large radiation of phyla.</title>
        <authorList>
            <person name="Brown C.T."/>
            <person name="Hug L.A."/>
            <person name="Thomas B.C."/>
            <person name="Sharon I."/>
            <person name="Castelle C.J."/>
            <person name="Singh A."/>
            <person name="Wilkins M.J."/>
            <person name="Williams K.H."/>
            <person name="Banfield J.F."/>
        </authorList>
    </citation>
    <scope>NUCLEOTIDE SEQUENCE [LARGE SCALE GENOMIC DNA]</scope>
</reference>
<dbReference type="InterPro" id="IPR056074">
    <property type="entry name" value="DUF7657"/>
</dbReference>
<feature type="domain" description="DUF7654" evidence="2">
    <location>
        <begin position="519"/>
        <end position="658"/>
    </location>
</feature>
<feature type="transmembrane region" description="Helical" evidence="1">
    <location>
        <begin position="336"/>
        <end position="355"/>
    </location>
</feature>
<dbReference type="InterPro" id="IPR056071">
    <property type="entry name" value="DUF7654"/>
</dbReference>
<feature type="transmembrane region" description="Helical" evidence="1">
    <location>
        <begin position="159"/>
        <end position="175"/>
    </location>
</feature>
<keyword evidence="1" id="KW-0812">Transmembrane</keyword>
<dbReference type="AlphaFoldDB" id="A0A0F9ZW13"/>
<keyword evidence="1" id="KW-1133">Transmembrane helix</keyword>
<proteinExistence type="predicted"/>
<evidence type="ECO:0000259" key="2">
    <source>
        <dbReference type="Pfam" id="PF24672"/>
    </source>
</evidence>
<keyword evidence="1" id="KW-0472">Membrane</keyword>
<feature type="transmembrane region" description="Helical" evidence="1">
    <location>
        <begin position="21"/>
        <end position="41"/>
    </location>
</feature>
<dbReference type="Pfam" id="PF24672">
    <property type="entry name" value="DUF7654"/>
    <property type="match status" value="1"/>
</dbReference>
<protein>
    <recommendedName>
        <fullName evidence="6">Glycosyltransferase RgtA/B/C/D-like domain-containing protein</fullName>
    </recommendedName>
</protein>
<dbReference type="Proteomes" id="UP000034302">
    <property type="component" value="Unassembled WGS sequence"/>
</dbReference>
<feature type="transmembrane region" description="Helical" evidence="1">
    <location>
        <begin position="261"/>
        <end position="280"/>
    </location>
</feature>